<name>A0ABR3XNL0_9PEZI</name>
<proteinExistence type="predicted"/>
<reference evidence="1 2" key="1">
    <citation type="journal article" date="2024" name="IMA Fungus">
        <title>IMA Genome - F19 : A genome assembly and annotation guide to empower mycologists, including annotated draft genome sequences of Ceratocystis pirilliformis, Diaporthe australafricana, Fusarium ophioides, Paecilomyces lecythidis, and Sporothrix stenoceras.</title>
        <authorList>
            <person name="Aylward J."/>
            <person name="Wilson A.M."/>
            <person name="Visagie C.M."/>
            <person name="Spraker J."/>
            <person name="Barnes I."/>
            <person name="Buitendag C."/>
            <person name="Ceriani C."/>
            <person name="Del Mar Angel L."/>
            <person name="du Plessis D."/>
            <person name="Fuchs T."/>
            <person name="Gasser K."/>
            <person name="Kramer D."/>
            <person name="Li W."/>
            <person name="Munsamy K."/>
            <person name="Piso A."/>
            <person name="Price J.L."/>
            <person name="Sonnekus B."/>
            <person name="Thomas C."/>
            <person name="van der Nest A."/>
            <person name="van Dijk A."/>
            <person name="van Heerden A."/>
            <person name="van Vuuren N."/>
            <person name="Yilmaz N."/>
            <person name="Duong T.A."/>
            <person name="van der Merwe N.A."/>
            <person name="Wingfield M.J."/>
            <person name="Wingfield B.D."/>
        </authorList>
    </citation>
    <scope>NUCLEOTIDE SEQUENCE [LARGE SCALE GENOMIC DNA]</scope>
    <source>
        <strain evidence="1 2">CMW 18300</strain>
    </source>
</reference>
<evidence type="ECO:0000313" key="1">
    <source>
        <dbReference type="EMBL" id="KAL1877518.1"/>
    </source>
</evidence>
<accession>A0ABR3XNL0</accession>
<sequence>MEIDDSDNGNSDYSTSEEMAFDLPQYGLSGLRIYCGFRREKSIDGPDNHMHRQEWSTVSDEENARSLTRRGFIQQNHPEAIPVGQAIDLSLRMMESPRSVGIMARVAKRLVDASPRDILHITPQSTQEEVESLVKRWLVKLRYEEFFKIQFVDPKKDGDGRPCDYWTQHRAWGRYADFDNPRPELRKWHPHNAGMLVLNEELVDMLVWHSRSGLPHSRSEHQKCLFYLASLITKGVQGFWIHFLMPSMSHRGQEDPEVVHSTATRGIVTADQFHVPTPCAGRHWEVEFLGGALTMHYLKRTADLKFDVDNVFGRKLSVGTPMLLRTDKTSQHINMESIFRLLRFDFSEGHLATYGDRVNLLDQNVGPMSQYEECFRG</sequence>
<protein>
    <submittedName>
        <fullName evidence="1">Uncharacterized protein</fullName>
    </submittedName>
</protein>
<comment type="caution">
    <text evidence="1">The sequence shown here is derived from an EMBL/GenBank/DDBJ whole genome shotgun (WGS) entry which is preliminary data.</text>
</comment>
<gene>
    <name evidence="1" type="ORF">Daus18300_002506</name>
</gene>
<dbReference type="Proteomes" id="UP001583177">
    <property type="component" value="Unassembled WGS sequence"/>
</dbReference>
<dbReference type="EMBL" id="JAWRVE010000014">
    <property type="protein sequence ID" value="KAL1877518.1"/>
    <property type="molecule type" value="Genomic_DNA"/>
</dbReference>
<evidence type="ECO:0000313" key="2">
    <source>
        <dbReference type="Proteomes" id="UP001583177"/>
    </source>
</evidence>
<keyword evidence="2" id="KW-1185">Reference proteome</keyword>
<organism evidence="1 2">
    <name type="scientific">Diaporthe australafricana</name>
    <dbReference type="NCBI Taxonomy" id="127596"/>
    <lineage>
        <taxon>Eukaryota</taxon>
        <taxon>Fungi</taxon>
        <taxon>Dikarya</taxon>
        <taxon>Ascomycota</taxon>
        <taxon>Pezizomycotina</taxon>
        <taxon>Sordariomycetes</taxon>
        <taxon>Sordariomycetidae</taxon>
        <taxon>Diaporthales</taxon>
        <taxon>Diaporthaceae</taxon>
        <taxon>Diaporthe</taxon>
    </lineage>
</organism>